<name>A0A6I3SGU2_HELMO</name>
<dbReference type="GO" id="GO:0005315">
    <property type="term" value="F:phosphate transmembrane transporter activity"/>
    <property type="evidence" value="ECO:0007669"/>
    <property type="project" value="InterPro"/>
</dbReference>
<reference evidence="7 8" key="1">
    <citation type="submission" date="2019-11" db="EMBL/GenBank/DDBJ databases">
        <title>Whole-genome sequence of a the green, strictly anaerobic photosynthetic bacterium Heliobacillus mobilis DSM 6151.</title>
        <authorList>
            <person name="Kyndt J.A."/>
            <person name="Meyer T.E."/>
        </authorList>
    </citation>
    <scope>NUCLEOTIDE SEQUENCE [LARGE SCALE GENOMIC DNA]</scope>
    <source>
        <strain evidence="7 8">DSM 6151</strain>
    </source>
</reference>
<keyword evidence="8" id="KW-1185">Reference proteome</keyword>
<evidence type="ECO:0000256" key="6">
    <source>
        <dbReference type="SAM" id="Phobius"/>
    </source>
</evidence>
<gene>
    <name evidence="7" type="ORF">GJ688_03580</name>
</gene>
<keyword evidence="2" id="KW-0813">Transport</keyword>
<dbReference type="AlphaFoldDB" id="A0A6I3SGU2"/>
<keyword evidence="3 6" id="KW-0812">Transmembrane</keyword>
<dbReference type="PANTHER" id="PTHR11101:SF80">
    <property type="entry name" value="PHOSPHATE TRANSPORTER"/>
    <property type="match status" value="1"/>
</dbReference>
<dbReference type="GO" id="GO:0016020">
    <property type="term" value="C:membrane"/>
    <property type="evidence" value="ECO:0007669"/>
    <property type="project" value="UniProtKB-SubCell"/>
</dbReference>
<feature type="transmembrane region" description="Helical" evidence="6">
    <location>
        <begin position="76"/>
        <end position="99"/>
    </location>
</feature>
<evidence type="ECO:0000313" key="8">
    <source>
        <dbReference type="Proteomes" id="UP000430670"/>
    </source>
</evidence>
<dbReference type="RefSeq" id="WP_155475152.1">
    <property type="nucleotide sequence ID" value="NZ_WNKU01000002.1"/>
</dbReference>
<dbReference type="OrthoDB" id="9779554at2"/>
<dbReference type="PANTHER" id="PTHR11101">
    <property type="entry name" value="PHOSPHATE TRANSPORTER"/>
    <property type="match status" value="1"/>
</dbReference>
<feature type="transmembrane region" description="Helical" evidence="6">
    <location>
        <begin position="195"/>
        <end position="212"/>
    </location>
</feature>
<proteinExistence type="predicted"/>
<comment type="subcellular location">
    <subcellularLocation>
        <location evidence="1">Membrane</location>
        <topology evidence="1">Multi-pass membrane protein</topology>
    </subcellularLocation>
</comment>
<protein>
    <submittedName>
        <fullName evidence="7">Inorganic phosphate transporter</fullName>
    </submittedName>
</protein>
<evidence type="ECO:0000313" key="7">
    <source>
        <dbReference type="EMBL" id="MTV48061.1"/>
    </source>
</evidence>
<evidence type="ECO:0000256" key="3">
    <source>
        <dbReference type="ARBA" id="ARBA00022692"/>
    </source>
</evidence>
<feature type="transmembrane region" description="Helical" evidence="6">
    <location>
        <begin position="307"/>
        <end position="330"/>
    </location>
</feature>
<dbReference type="Pfam" id="PF01384">
    <property type="entry name" value="PHO4"/>
    <property type="match status" value="1"/>
</dbReference>
<keyword evidence="4 6" id="KW-1133">Transmembrane helix</keyword>
<dbReference type="GO" id="GO:0035435">
    <property type="term" value="P:phosphate ion transmembrane transport"/>
    <property type="evidence" value="ECO:0007669"/>
    <property type="project" value="TreeGrafter"/>
</dbReference>
<dbReference type="Proteomes" id="UP000430670">
    <property type="component" value="Unassembled WGS sequence"/>
</dbReference>
<evidence type="ECO:0000256" key="4">
    <source>
        <dbReference type="ARBA" id="ARBA00022989"/>
    </source>
</evidence>
<feature type="transmembrane region" description="Helical" evidence="6">
    <location>
        <begin position="135"/>
        <end position="159"/>
    </location>
</feature>
<evidence type="ECO:0000256" key="5">
    <source>
        <dbReference type="ARBA" id="ARBA00023136"/>
    </source>
</evidence>
<comment type="caution">
    <text evidence="7">The sequence shown here is derived from an EMBL/GenBank/DDBJ whole genome shotgun (WGS) entry which is preliminary data.</text>
</comment>
<evidence type="ECO:0000256" key="2">
    <source>
        <dbReference type="ARBA" id="ARBA00022448"/>
    </source>
</evidence>
<dbReference type="EMBL" id="WNKU01000002">
    <property type="protein sequence ID" value="MTV48061.1"/>
    <property type="molecule type" value="Genomic_DNA"/>
</dbReference>
<feature type="transmembrane region" description="Helical" evidence="6">
    <location>
        <begin position="105"/>
        <end position="123"/>
    </location>
</feature>
<organism evidence="7 8">
    <name type="scientific">Heliobacterium mobile</name>
    <name type="common">Heliobacillus mobilis</name>
    <dbReference type="NCBI Taxonomy" id="28064"/>
    <lineage>
        <taxon>Bacteria</taxon>
        <taxon>Bacillati</taxon>
        <taxon>Bacillota</taxon>
        <taxon>Clostridia</taxon>
        <taxon>Eubacteriales</taxon>
        <taxon>Heliobacteriaceae</taxon>
        <taxon>Heliobacterium</taxon>
    </lineage>
</organism>
<dbReference type="InterPro" id="IPR001204">
    <property type="entry name" value="Phos_transporter"/>
</dbReference>
<feature type="transmembrane region" description="Helical" evidence="6">
    <location>
        <begin position="218"/>
        <end position="238"/>
    </location>
</feature>
<accession>A0A6I3SGU2</accession>
<evidence type="ECO:0000256" key="1">
    <source>
        <dbReference type="ARBA" id="ARBA00004141"/>
    </source>
</evidence>
<sequence>MPSFEIIVFVIVFTALAFDYINGFHDTANAVATSVSTRAIAPNHAVILAATMNFIGALSGTAVAKTIGSDIANPSGITQSVILAALVSAILWNLLTWYYGIPSSSSHALIGGVIGAVVAGQGFSSLKLAGIQKIIFVLIASPIAGLIVGYFVMTALWWISRNSTPGRVNRRFLRLQVLAATAAAFSHGSNDAQKSMGIITMALFSAGMIPVFEVPKWTIIACAMAMALGTAVGGWKIIRTMGGRIVKLEPVNGFAADLSSSFVIYGASMFGMPVSTTHVVSSCIMGVGSAKRVSAVRWGVAKQIVSAWILTIPASAAVAALSYTVIHFLLGV</sequence>
<feature type="transmembrane region" description="Helical" evidence="6">
    <location>
        <begin position="41"/>
        <end position="64"/>
    </location>
</feature>
<keyword evidence="5 6" id="KW-0472">Membrane</keyword>